<organism evidence="1 2">
    <name type="scientific">Fimbriimonas ginsengisoli Gsoil 348</name>
    <dbReference type="NCBI Taxonomy" id="661478"/>
    <lineage>
        <taxon>Bacteria</taxon>
        <taxon>Bacillati</taxon>
        <taxon>Armatimonadota</taxon>
        <taxon>Fimbriimonadia</taxon>
        <taxon>Fimbriimonadales</taxon>
        <taxon>Fimbriimonadaceae</taxon>
        <taxon>Fimbriimonas</taxon>
    </lineage>
</organism>
<dbReference type="HOGENOM" id="CLU_1553018_0_0_0"/>
<reference evidence="1 2" key="1">
    <citation type="journal article" date="2014" name="PLoS ONE">
        <title>The first complete genome sequence of the class fimbriimonadia in the phylum armatimonadetes.</title>
        <authorList>
            <person name="Hu Z.Y."/>
            <person name="Wang Y.Z."/>
            <person name="Im W.T."/>
            <person name="Wang S.Y."/>
            <person name="Zhao G.P."/>
            <person name="Zheng H.J."/>
            <person name="Quan Z.X."/>
        </authorList>
    </citation>
    <scope>NUCLEOTIDE SEQUENCE [LARGE SCALE GENOMIC DNA]</scope>
    <source>
        <strain evidence="1">Gsoil 348</strain>
    </source>
</reference>
<evidence type="ECO:0000313" key="1">
    <source>
        <dbReference type="EMBL" id="AIE87631.1"/>
    </source>
</evidence>
<dbReference type="EMBL" id="CP007139">
    <property type="protein sequence ID" value="AIE87631.1"/>
    <property type="molecule type" value="Genomic_DNA"/>
</dbReference>
<proteinExistence type="predicted"/>
<dbReference type="Proteomes" id="UP000027982">
    <property type="component" value="Chromosome"/>
</dbReference>
<protein>
    <submittedName>
        <fullName evidence="1">Uncharacterized protein</fullName>
    </submittedName>
</protein>
<accession>A0A068NW18</accession>
<gene>
    <name evidence="1" type="ORF">OP10G_4263</name>
</gene>
<dbReference type="KEGG" id="fgi:OP10G_4263"/>
<sequence length="172" mass="18372">MLAVAGVFAQDHEGLKKHPQPKVAATNAPVTQAEARATFIKAETVLRGALGMPASSPHVSIPDSDKPVGRDAVVAEMVRFIAVFKPKVKMTPSPVTFDARRLQMNGPQRSNLALLVRKGAVAPVGPLATSKENTLTVPQFGDAIGFLMARIAQMTHLPSSKWTPYLRPEGEG</sequence>
<dbReference type="STRING" id="661478.OP10G_4263"/>
<evidence type="ECO:0000313" key="2">
    <source>
        <dbReference type="Proteomes" id="UP000027982"/>
    </source>
</evidence>
<name>A0A068NW18_FIMGI</name>
<dbReference type="AlphaFoldDB" id="A0A068NW18"/>
<keyword evidence="2" id="KW-1185">Reference proteome</keyword>